<accession>A0ABZ2U0H2</accession>
<evidence type="ECO:0000256" key="2">
    <source>
        <dbReference type="SAM" id="MobiDB-lite"/>
    </source>
</evidence>
<evidence type="ECO:0008006" key="5">
    <source>
        <dbReference type="Google" id="ProtNLM"/>
    </source>
</evidence>
<feature type="region of interest" description="Disordered" evidence="2">
    <location>
        <begin position="584"/>
        <end position="606"/>
    </location>
</feature>
<feature type="coiled-coil region" evidence="1">
    <location>
        <begin position="450"/>
        <end position="477"/>
    </location>
</feature>
<organism evidence="3 4">
    <name type="scientific">Gordonia hydrophobica</name>
    <dbReference type="NCBI Taxonomy" id="40516"/>
    <lineage>
        <taxon>Bacteria</taxon>
        <taxon>Bacillati</taxon>
        <taxon>Actinomycetota</taxon>
        <taxon>Actinomycetes</taxon>
        <taxon>Mycobacteriales</taxon>
        <taxon>Gordoniaceae</taxon>
        <taxon>Gordonia</taxon>
    </lineage>
</organism>
<reference evidence="3 4" key="1">
    <citation type="journal article" date="2023" name="Virus Evol.">
        <title>Computational host range prediction-The good, the bad, and the ugly.</title>
        <authorList>
            <person name="Howell A.A."/>
            <person name="Versoza C.J."/>
            <person name="Pfeifer S.P."/>
        </authorList>
    </citation>
    <scope>NUCLEOTIDE SEQUENCE [LARGE SCALE GENOMIC DNA]</scope>
    <source>
        <strain evidence="3 4">1610/1b</strain>
    </source>
</reference>
<dbReference type="Proteomes" id="UP001479933">
    <property type="component" value="Chromosome"/>
</dbReference>
<proteinExistence type="predicted"/>
<evidence type="ECO:0000313" key="4">
    <source>
        <dbReference type="Proteomes" id="UP001479933"/>
    </source>
</evidence>
<keyword evidence="4" id="KW-1185">Reference proteome</keyword>
<gene>
    <name evidence="3" type="ORF">RVF87_13740</name>
</gene>
<evidence type="ECO:0000313" key="3">
    <source>
        <dbReference type="EMBL" id="WYY06134.1"/>
    </source>
</evidence>
<dbReference type="RefSeq" id="WP_157085955.1">
    <property type="nucleotide sequence ID" value="NZ_CP136137.1"/>
</dbReference>
<protein>
    <recommendedName>
        <fullName evidence="5">Plasmid recombination enzyme</fullName>
    </recommendedName>
</protein>
<keyword evidence="1" id="KW-0175">Coiled coil</keyword>
<sequence length="606" mass="67723">MTRTSLGPVVGSKRSARGAVARTGGADGWSTSARWEGCTKATATPRINHILRDVEEQQGLYRQHSNDLIDPSKTSSNFSFTLEVGPDGELIKNRITDVREVFAHLETGLATAQRYRTIPATRRVRVKGPDGMPVPLLDENGEPVLDKKGKPQYEREDVPMPNAGERVPIALSRDTVVAVEELFQLDPEWTGPIAKMTPEMREEVQRLYDIWYADLVDQYGAQNILCVSEHWDETSPHVSAFAMPLADRGDGTSELNVKLFTTGKKKPTRTEARAAYTAKHDRLRAALREADYDATFERVTPRDEKGFPSKGAPLDTFKRAAGRATAEREIELDERQEAMNTRAADLAARETGVRRTEQVAKRKLDDARAAYESAQGDAYTEFQEKYNELVDELEKQTEQKQAQLTEDWNRKVKPGLVKAAKAEGRKAGQAALRVEQDRARAATTAAEAALHRARDREREVDEKFETAEQEVRRYKRRAMSAVDGEVAAATGDIQAMLAVAKSGLPEIQPFNEEAMLAEQSGAYVAAAKRWKLKDGESVHDKLMTQARAIWERTVTNGRLKAGETFETYFGQTVREIRERSAQLAKDLRSGAEPGGSSRDWERDYTP</sequence>
<name>A0ABZ2U0H2_9ACTN</name>
<feature type="region of interest" description="Disordered" evidence="2">
    <location>
        <begin position="1"/>
        <end position="26"/>
    </location>
</feature>
<feature type="coiled-coil region" evidence="1">
    <location>
        <begin position="379"/>
        <end position="406"/>
    </location>
</feature>
<evidence type="ECO:0000256" key="1">
    <source>
        <dbReference type="SAM" id="Coils"/>
    </source>
</evidence>
<dbReference type="Gene3D" id="3.30.930.30">
    <property type="match status" value="1"/>
</dbReference>
<dbReference type="EMBL" id="CP136137">
    <property type="protein sequence ID" value="WYY06134.1"/>
    <property type="molecule type" value="Genomic_DNA"/>
</dbReference>